<comment type="caution">
    <text evidence="2">The sequence shown here is derived from an EMBL/GenBank/DDBJ whole genome shotgun (WGS) entry which is preliminary data.</text>
</comment>
<keyword evidence="3" id="KW-1185">Reference proteome</keyword>
<protein>
    <submittedName>
        <fullName evidence="2">Uncharacterized protein</fullName>
    </submittedName>
</protein>
<proteinExistence type="predicted"/>
<accession>A0ABQ4R566</accession>
<sequence>MHPVRATSPSLAGMQAPVLGGSGGIGEAPAHGLAPGADRADRRQPRPSWSWMRAGRPAHTVGKP</sequence>
<reference evidence="2" key="1">
    <citation type="journal article" date="2021" name="Front. Microbiol.">
        <title>Comprehensive Comparative Genomics and Phenotyping of Methylobacterium Species.</title>
        <authorList>
            <person name="Alessa O."/>
            <person name="Ogura Y."/>
            <person name="Fujitani Y."/>
            <person name="Takami H."/>
            <person name="Hayashi T."/>
            <person name="Sahin N."/>
            <person name="Tani A."/>
        </authorList>
    </citation>
    <scope>NUCLEOTIDE SEQUENCE</scope>
    <source>
        <strain evidence="2">KCTC 52305</strain>
    </source>
</reference>
<gene>
    <name evidence="2" type="ORF">OPKNFCMD_5525</name>
</gene>
<evidence type="ECO:0000256" key="1">
    <source>
        <dbReference type="SAM" id="MobiDB-lite"/>
    </source>
</evidence>
<evidence type="ECO:0000313" key="3">
    <source>
        <dbReference type="Proteomes" id="UP001055167"/>
    </source>
</evidence>
<organism evidence="2 3">
    <name type="scientific">Methylobacterium crusticola</name>
    <dbReference type="NCBI Taxonomy" id="1697972"/>
    <lineage>
        <taxon>Bacteria</taxon>
        <taxon>Pseudomonadati</taxon>
        <taxon>Pseudomonadota</taxon>
        <taxon>Alphaproteobacteria</taxon>
        <taxon>Hyphomicrobiales</taxon>
        <taxon>Methylobacteriaceae</taxon>
        <taxon>Methylobacterium</taxon>
    </lineage>
</organism>
<dbReference type="EMBL" id="BPQH01000021">
    <property type="protein sequence ID" value="GJD52758.1"/>
    <property type="molecule type" value="Genomic_DNA"/>
</dbReference>
<dbReference type="Proteomes" id="UP001055167">
    <property type="component" value="Unassembled WGS sequence"/>
</dbReference>
<name>A0ABQ4R566_9HYPH</name>
<feature type="region of interest" description="Disordered" evidence="1">
    <location>
        <begin position="1"/>
        <end position="64"/>
    </location>
</feature>
<reference evidence="2" key="2">
    <citation type="submission" date="2021-08" db="EMBL/GenBank/DDBJ databases">
        <authorList>
            <person name="Tani A."/>
            <person name="Ola A."/>
            <person name="Ogura Y."/>
            <person name="Katsura K."/>
            <person name="Hayashi T."/>
        </authorList>
    </citation>
    <scope>NUCLEOTIDE SEQUENCE</scope>
    <source>
        <strain evidence="2">KCTC 52305</strain>
    </source>
</reference>
<evidence type="ECO:0000313" key="2">
    <source>
        <dbReference type="EMBL" id="GJD52758.1"/>
    </source>
</evidence>